<name>A0A127P723_9BURK</name>
<dbReference type="AlphaFoldDB" id="A0A127P723"/>
<dbReference type="Proteomes" id="UP000072421">
    <property type="component" value="Chromosome"/>
</dbReference>
<dbReference type="EMBL" id="CP013232">
    <property type="protein sequence ID" value="AMO93251.1"/>
    <property type="molecule type" value="Genomic_DNA"/>
</dbReference>
<dbReference type="RefSeq" id="WP_257722412.1">
    <property type="nucleotide sequence ID" value="NZ_CP013232.1"/>
</dbReference>
<organism evidence="1">
    <name type="scientific">Collimonas fungivorans</name>
    <dbReference type="NCBI Taxonomy" id="158899"/>
    <lineage>
        <taxon>Bacteria</taxon>
        <taxon>Pseudomonadati</taxon>
        <taxon>Pseudomonadota</taxon>
        <taxon>Betaproteobacteria</taxon>
        <taxon>Burkholderiales</taxon>
        <taxon>Oxalobacteraceae</taxon>
        <taxon>Collimonas</taxon>
    </lineage>
</organism>
<protein>
    <submittedName>
        <fullName evidence="1">Uncharacterized protein</fullName>
    </submittedName>
</protein>
<proteinExistence type="predicted"/>
<evidence type="ECO:0000313" key="1">
    <source>
        <dbReference type="EMBL" id="AMO93251.1"/>
    </source>
</evidence>
<sequence length="43" mass="4851">MSSRIKTVIPEMMFKAASMINHAGRWIQGLGESDSGFAVFERY</sequence>
<evidence type="ECO:0000313" key="2">
    <source>
        <dbReference type="Proteomes" id="UP000072421"/>
    </source>
</evidence>
<accession>A0A127P723</accession>
<gene>
    <name evidence="1" type="ORF">CFter6_0522</name>
</gene>
<reference evidence="1 2" key="1">
    <citation type="submission" date="2015-11" db="EMBL/GenBank/DDBJ databases">
        <title>Exploring the genomic traits of fungus-feeding bacterial genus Collimonas.</title>
        <authorList>
            <person name="Song C."/>
            <person name="Schmidt R."/>
            <person name="de Jager V."/>
            <person name="Krzyzanowska D."/>
            <person name="Jongedijk E."/>
            <person name="Cankar K."/>
            <person name="Beekwilder J."/>
            <person name="van Veen A."/>
            <person name="de Boer W."/>
            <person name="van Veen J.A."/>
            <person name="Garbeva P."/>
        </authorList>
    </citation>
    <scope>NUCLEOTIDE SEQUENCE [LARGE SCALE GENOMIC DNA]</scope>
    <source>
        <strain evidence="1 2">Ter6</strain>
    </source>
</reference>